<comment type="caution">
    <text evidence="8">The sequence shown here is derived from an EMBL/GenBank/DDBJ whole genome shotgun (WGS) entry which is preliminary data.</text>
</comment>
<evidence type="ECO:0000259" key="7">
    <source>
        <dbReference type="Pfam" id="PF04138"/>
    </source>
</evidence>
<evidence type="ECO:0000256" key="1">
    <source>
        <dbReference type="ARBA" id="ARBA00004141"/>
    </source>
</evidence>
<dbReference type="AlphaFoldDB" id="A0A9D2MU93"/>
<dbReference type="GO" id="GO:0000271">
    <property type="term" value="P:polysaccharide biosynthetic process"/>
    <property type="evidence" value="ECO:0007669"/>
    <property type="project" value="InterPro"/>
</dbReference>
<feature type="transmembrane region" description="Helical" evidence="5">
    <location>
        <begin position="235"/>
        <end position="258"/>
    </location>
</feature>
<sequence>MEIEMTENKRIWVVIPAYEPDEKLLGLLKDLKEEGIGPVLVVDDGSGPEYRELFGRARSEYGAKVLHHAVNLGKGRALKTAFNECLQSDPDAIGCVTADSDGQHTAACIRKCMEAMAEHPMALVMGCRDFDGKDVPSRSAFGNKATRLVMRYLAGVAVSDTQTGLRGIPRGLMARLMNVSGERFEFETNMLLETKAAQVPILEVPISTIYLEKNRSSHFRPIRDSARIYGMFGKFLFSSLSSSVLDLILFSLFCALLRDRTLLYADYIVLSTVAARVLSAVYNFGVNYRVVFKSGQAVWKSAGKYFLLAAVQMGCSAFLVSLIHSLTGGWEIAVKIPVDVLLFFVSFWIQREAVYR</sequence>
<reference evidence="8" key="1">
    <citation type="journal article" date="2021" name="PeerJ">
        <title>Extensive microbial diversity within the chicken gut microbiome revealed by metagenomics and culture.</title>
        <authorList>
            <person name="Gilroy R."/>
            <person name="Ravi A."/>
            <person name="Getino M."/>
            <person name="Pursley I."/>
            <person name="Horton D.L."/>
            <person name="Alikhan N.F."/>
            <person name="Baker D."/>
            <person name="Gharbi K."/>
            <person name="Hall N."/>
            <person name="Watson M."/>
            <person name="Adriaenssens E.M."/>
            <person name="Foster-Nyarko E."/>
            <person name="Jarju S."/>
            <person name="Secka A."/>
            <person name="Antonio M."/>
            <person name="Oren A."/>
            <person name="Chaudhuri R.R."/>
            <person name="La Ragione R."/>
            <person name="Hildebrand F."/>
            <person name="Pallen M.J."/>
        </authorList>
    </citation>
    <scope>NUCLEOTIDE SEQUENCE</scope>
    <source>
        <strain evidence="8">USAMLcec3-2134</strain>
    </source>
</reference>
<keyword evidence="4 5" id="KW-0472">Membrane</keyword>
<dbReference type="GO" id="GO:0016020">
    <property type="term" value="C:membrane"/>
    <property type="evidence" value="ECO:0007669"/>
    <property type="project" value="UniProtKB-SubCell"/>
</dbReference>
<evidence type="ECO:0000256" key="2">
    <source>
        <dbReference type="ARBA" id="ARBA00022692"/>
    </source>
</evidence>
<dbReference type="PANTHER" id="PTHR10859">
    <property type="entry name" value="GLYCOSYL TRANSFERASE"/>
    <property type="match status" value="1"/>
</dbReference>
<dbReference type="EMBL" id="DWXE01000044">
    <property type="protein sequence ID" value="HJB92202.1"/>
    <property type="molecule type" value="Genomic_DNA"/>
</dbReference>
<evidence type="ECO:0000256" key="4">
    <source>
        <dbReference type="ARBA" id="ARBA00023136"/>
    </source>
</evidence>
<dbReference type="CDD" id="cd04179">
    <property type="entry name" value="DPM_DPG-synthase_like"/>
    <property type="match status" value="1"/>
</dbReference>
<dbReference type="GO" id="GO:0006487">
    <property type="term" value="P:protein N-linked glycosylation"/>
    <property type="evidence" value="ECO:0007669"/>
    <property type="project" value="TreeGrafter"/>
</dbReference>
<feature type="transmembrane region" description="Helical" evidence="5">
    <location>
        <begin position="305"/>
        <end position="326"/>
    </location>
</feature>
<gene>
    <name evidence="8" type="ORF">H9763_12165</name>
</gene>
<dbReference type="InterPro" id="IPR001173">
    <property type="entry name" value="Glyco_trans_2-like"/>
</dbReference>
<feature type="transmembrane region" description="Helical" evidence="5">
    <location>
        <begin position="332"/>
        <end position="349"/>
    </location>
</feature>
<evidence type="ECO:0000256" key="3">
    <source>
        <dbReference type="ARBA" id="ARBA00022989"/>
    </source>
</evidence>
<evidence type="ECO:0000256" key="5">
    <source>
        <dbReference type="SAM" id="Phobius"/>
    </source>
</evidence>
<dbReference type="Gene3D" id="3.90.550.10">
    <property type="entry name" value="Spore Coat Polysaccharide Biosynthesis Protein SpsA, Chain A"/>
    <property type="match status" value="1"/>
</dbReference>
<feature type="domain" description="GtrA/DPMS transmembrane" evidence="7">
    <location>
        <begin position="234"/>
        <end position="353"/>
    </location>
</feature>
<dbReference type="InterPro" id="IPR029044">
    <property type="entry name" value="Nucleotide-diphossugar_trans"/>
</dbReference>
<evidence type="ECO:0000313" key="9">
    <source>
        <dbReference type="Proteomes" id="UP000886883"/>
    </source>
</evidence>
<proteinExistence type="predicted"/>
<dbReference type="SUPFAM" id="SSF53448">
    <property type="entry name" value="Nucleotide-diphospho-sugar transferases"/>
    <property type="match status" value="1"/>
</dbReference>
<dbReference type="InterPro" id="IPR007267">
    <property type="entry name" value="GtrA_DPMS_TM"/>
</dbReference>
<evidence type="ECO:0000313" key="8">
    <source>
        <dbReference type="EMBL" id="HJB92202.1"/>
    </source>
</evidence>
<protein>
    <submittedName>
        <fullName evidence="8">Bifunctional glycosyltransferase family 2/GtrA family protein</fullName>
    </submittedName>
</protein>
<dbReference type="Pfam" id="PF00535">
    <property type="entry name" value="Glycos_transf_2"/>
    <property type="match status" value="1"/>
</dbReference>
<evidence type="ECO:0000259" key="6">
    <source>
        <dbReference type="Pfam" id="PF00535"/>
    </source>
</evidence>
<keyword evidence="2 5" id="KW-0812">Transmembrane</keyword>
<accession>A0A9D2MU93</accession>
<dbReference type="Proteomes" id="UP000886883">
    <property type="component" value="Unassembled WGS sequence"/>
</dbReference>
<name>A0A9D2MU93_9FIRM</name>
<reference evidence="8" key="2">
    <citation type="submission" date="2021-04" db="EMBL/GenBank/DDBJ databases">
        <authorList>
            <person name="Gilroy R."/>
        </authorList>
    </citation>
    <scope>NUCLEOTIDE SEQUENCE</scope>
    <source>
        <strain evidence="8">USAMLcec3-2134</strain>
    </source>
</reference>
<feature type="domain" description="Glycosyltransferase 2-like" evidence="6">
    <location>
        <begin position="13"/>
        <end position="136"/>
    </location>
</feature>
<organism evidence="8 9">
    <name type="scientific">Candidatus Eisenbergiella merdigallinarum</name>
    <dbReference type="NCBI Taxonomy" id="2838552"/>
    <lineage>
        <taxon>Bacteria</taxon>
        <taxon>Bacillati</taxon>
        <taxon>Bacillota</taxon>
        <taxon>Clostridia</taxon>
        <taxon>Lachnospirales</taxon>
        <taxon>Lachnospiraceae</taxon>
        <taxon>Eisenbergiella</taxon>
    </lineage>
</organism>
<comment type="subcellular location">
    <subcellularLocation>
        <location evidence="1">Membrane</location>
        <topology evidence="1">Multi-pass membrane protein</topology>
    </subcellularLocation>
</comment>
<feature type="transmembrane region" description="Helical" evidence="5">
    <location>
        <begin position="264"/>
        <end position="284"/>
    </location>
</feature>
<keyword evidence="3 5" id="KW-1133">Transmembrane helix</keyword>
<dbReference type="PANTHER" id="PTHR10859:SF114">
    <property type="entry name" value="DOLICHOL-PHOSPHATE MANNOSYLTRANSFERASE"/>
    <property type="match status" value="1"/>
</dbReference>
<dbReference type="Pfam" id="PF04138">
    <property type="entry name" value="GtrA_DPMS_TM"/>
    <property type="match status" value="1"/>
</dbReference>